<organism evidence="1 2">
    <name type="scientific">Clostridium aquiflavi</name>
    <dbReference type="NCBI Taxonomy" id="3073603"/>
    <lineage>
        <taxon>Bacteria</taxon>
        <taxon>Bacillati</taxon>
        <taxon>Bacillota</taxon>
        <taxon>Clostridia</taxon>
        <taxon>Eubacteriales</taxon>
        <taxon>Clostridiaceae</taxon>
        <taxon>Clostridium</taxon>
    </lineage>
</organism>
<comment type="caution">
    <text evidence="1">The sequence shown here is derived from an EMBL/GenBank/DDBJ whole genome shotgun (WGS) entry which is preliminary data.</text>
</comment>
<dbReference type="EMBL" id="JAVJAN010000002">
    <property type="protein sequence ID" value="MDR5586042.1"/>
    <property type="molecule type" value="Genomic_DNA"/>
</dbReference>
<dbReference type="Proteomes" id="UP001256646">
    <property type="component" value="Unassembled WGS sequence"/>
</dbReference>
<accession>A0ABU1ECI3</accession>
<proteinExistence type="predicted"/>
<evidence type="ECO:0000313" key="2">
    <source>
        <dbReference type="Proteomes" id="UP001256646"/>
    </source>
</evidence>
<evidence type="ECO:0000313" key="1">
    <source>
        <dbReference type="EMBL" id="MDR5586042.1"/>
    </source>
</evidence>
<gene>
    <name evidence="1" type="ORF">RGC78_01000</name>
</gene>
<sequence>MANSIQAIRNVYDIAKGAMDNEKPMSDEEIKALLERTVSDKSLIFIIE</sequence>
<reference evidence="1 2" key="1">
    <citation type="submission" date="2023-09" db="EMBL/GenBank/DDBJ databases">
        <authorList>
            <person name="Zhai L."/>
        </authorList>
    </citation>
    <scope>NUCLEOTIDE SEQUENCE [LARGE SCALE GENOMIC DNA]</scope>
    <source>
        <strain evidence="1 2">5 N-1</strain>
    </source>
</reference>
<dbReference type="RefSeq" id="WP_309555805.1">
    <property type="nucleotide sequence ID" value="NZ_JAVJAN010000002.1"/>
</dbReference>
<name>A0ABU1ECI3_9CLOT</name>
<keyword evidence="2" id="KW-1185">Reference proteome</keyword>
<protein>
    <submittedName>
        <fullName evidence="1">Uncharacterized protein</fullName>
    </submittedName>
</protein>